<keyword evidence="9 10" id="KW-0472">Membrane</keyword>
<organism evidence="11 12">
    <name type="scientific">Candidatus Aeolococcus gillhamiae</name>
    <dbReference type="NCBI Taxonomy" id="3127015"/>
    <lineage>
        <taxon>Bacteria</taxon>
        <taxon>Bacillati</taxon>
        <taxon>Candidatus Dormiibacterota</taxon>
        <taxon>Candidatus Dormibacteria</taxon>
        <taxon>Candidatus Aeolococcales</taxon>
        <taxon>Candidatus Aeolococcaceae</taxon>
        <taxon>Candidatus Aeolococcus</taxon>
    </lineage>
</organism>
<evidence type="ECO:0000256" key="7">
    <source>
        <dbReference type="ARBA" id="ARBA00022824"/>
    </source>
</evidence>
<gene>
    <name evidence="11" type="ORF">JF886_01430</name>
</gene>
<feature type="transmembrane region" description="Helical" evidence="10">
    <location>
        <begin position="273"/>
        <end position="293"/>
    </location>
</feature>
<keyword evidence="6 10" id="KW-0812">Transmembrane</keyword>
<evidence type="ECO:0000256" key="3">
    <source>
        <dbReference type="ARBA" id="ARBA00022502"/>
    </source>
</evidence>
<evidence type="ECO:0000313" key="11">
    <source>
        <dbReference type="EMBL" id="MBJ7593517.1"/>
    </source>
</evidence>
<reference evidence="11 12" key="1">
    <citation type="submission" date="2020-10" db="EMBL/GenBank/DDBJ databases">
        <title>Ca. Dormibacterota MAGs.</title>
        <authorList>
            <person name="Montgomery K."/>
        </authorList>
    </citation>
    <scope>NUCLEOTIDE SEQUENCE [LARGE SCALE GENOMIC DNA]</scope>
    <source>
        <strain evidence="11">SC8812_S17_18</strain>
    </source>
</reference>
<dbReference type="Pfam" id="PF04188">
    <property type="entry name" value="Mannosyl_trans2"/>
    <property type="match status" value="1"/>
</dbReference>
<keyword evidence="8 10" id="KW-1133">Transmembrane helix</keyword>
<feature type="transmembrane region" description="Helical" evidence="10">
    <location>
        <begin position="97"/>
        <end position="116"/>
    </location>
</feature>
<keyword evidence="3" id="KW-0337">GPI-anchor biosynthesis</keyword>
<dbReference type="EMBL" id="JAEKNS010000021">
    <property type="protein sequence ID" value="MBJ7593517.1"/>
    <property type="molecule type" value="Genomic_DNA"/>
</dbReference>
<dbReference type="AlphaFoldDB" id="A0A934JR46"/>
<dbReference type="Proteomes" id="UP000606991">
    <property type="component" value="Unassembled WGS sequence"/>
</dbReference>
<evidence type="ECO:0000256" key="9">
    <source>
        <dbReference type="ARBA" id="ARBA00023136"/>
    </source>
</evidence>
<evidence type="ECO:0000256" key="5">
    <source>
        <dbReference type="ARBA" id="ARBA00022679"/>
    </source>
</evidence>
<feature type="transmembrane region" description="Helical" evidence="10">
    <location>
        <begin position="20"/>
        <end position="38"/>
    </location>
</feature>
<comment type="subcellular location">
    <subcellularLocation>
        <location evidence="1">Endoplasmic reticulum membrane</location>
        <topology evidence="1">Multi-pass membrane protein</topology>
    </subcellularLocation>
</comment>
<evidence type="ECO:0000256" key="10">
    <source>
        <dbReference type="SAM" id="Phobius"/>
    </source>
</evidence>
<comment type="pathway">
    <text evidence="2">Glycolipid biosynthesis; glycosylphosphatidylinositol-anchor biosynthesis.</text>
</comment>
<comment type="caution">
    <text evidence="11">The sequence shown here is derived from an EMBL/GenBank/DDBJ whole genome shotgun (WGS) entry which is preliminary data.</text>
</comment>
<feature type="transmembrane region" description="Helical" evidence="10">
    <location>
        <begin position="324"/>
        <end position="340"/>
    </location>
</feature>
<evidence type="ECO:0000256" key="8">
    <source>
        <dbReference type="ARBA" id="ARBA00022989"/>
    </source>
</evidence>
<sequence length="371" mass="39356">MSAVALGVADRRVAARAVLPAYATAKVLTLVAVALAVVRHDGALTSTSLSQAFSHWDAVSHLDIAGHGYPSQLDYHDAFPPGYPLLIRAASVVTRDLVLAGVLVSALAELAALVFIHELVRHERDAGVARFAVWAVALAPLGFFLTGVYTESCFIAAAALALLLMRAGHMRGAALAGAVAVAMRVTGMVLLPVLAYELARQGRIRRDGVWLALVPLPLLLFAAYLRLRTGDALAFLHAETLPSFGEAAAWPWDGLNTTLATAAGSTDPTNRAIFVREIIAGVFGFVAVLASWLDTRLARSLAVYATLVWLSAVSLTFWRSVPRYDLALFAVVIVVADLTARIRAVRPVLVEASAAVLAWGAYVFAEGGWVG</sequence>
<dbReference type="GO" id="GO:0004376">
    <property type="term" value="F:GPI mannosyltransferase activity"/>
    <property type="evidence" value="ECO:0007669"/>
    <property type="project" value="InterPro"/>
</dbReference>
<feature type="transmembrane region" description="Helical" evidence="10">
    <location>
        <begin position="347"/>
        <end position="365"/>
    </location>
</feature>
<proteinExistence type="predicted"/>
<dbReference type="GO" id="GO:0000009">
    <property type="term" value="F:alpha-1,6-mannosyltransferase activity"/>
    <property type="evidence" value="ECO:0007669"/>
    <property type="project" value="InterPro"/>
</dbReference>
<dbReference type="RefSeq" id="WP_337308873.1">
    <property type="nucleotide sequence ID" value="NZ_JAEKNS010000021.1"/>
</dbReference>
<feature type="transmembrane region" description="Helical" evidence="10">
    <location>
        <begin position="208"/>
        <end position="227"/>
    </location>
</feature>
<dbReference type="PANTHER" id="PTHR12468">
    <property type="entry name" value="GPI MANNOSYLTRANSFERASE 2"/>
    <property type="match status" value="1"/>
</dbReference>
<evidence type="ECO:0000256" key="2">
    <source>
        <dbReference type="ARBA" id="ARBA00004687"/>
    </source>
</evidence>
<keyword evidence="7" id="KW-0256">Endoplasmic reticulum</keyword>
<dbReference type="GO" id="GO:0016020">
    <property type="term" value="C:membrane"/>
    <property type="evidence" value="ECO:0007669"/>
    <property type="project" value="GOC"/>
</dbReference>
<dbReference type="GO" id="GO:0031501">
    <property type="term" value="C:mannosyltransferase complex"/>
    <property type="evidence" value="ECO:0007669"/>
    <property type="project" value="TreeGrafter"/>
</dbReference>
<feature type="transmembrane region" description="Helical" evidence="10">
    <location>
        <begin position="175"/>
        <end position="196"/>
    </location>
</feature>
<evidence type="ECO:0008006" key="13">
    <source>
        <dbReference type="Google" id="ProtNLM"/>
    </source>
</evidence>
<evidence type="ECO:0000256" key="6">
    <source>
        <dbReference type="ARBA" id="ARBA00022692"/>
    </source>
</evidence>
<dbReference type="InterPro" id="IPR007315">
    <property type="entry name" value="PIG-V/Gpi18"/>
</dbReference>
<dbReference type="GO" id="GO:0006506">
    <property type="term" value="P:GPI anchor biosynthetic process"/>
    <property type="evidence" value="ECO:0007669"/>
    <property type="project" value="UniProtKB-KW"/>
</dbReference>
<protein>
    <recommendedName>
        <fullName evidence="13">Glycosyltransferase RgtA/B/C/D-like domain-containing protein</fullName>
    </recommendedName>
</protein>
<evidence type="ECO:0000256" key="4">
    <source>
        <dbReference type="ARBA" id="ARBA00022676"/>
    </source>
</evidence>
<name>A0A934JR46_9BACT</name>
<feature type="transmembrane region" description="Helical" evidence="10">
    <location>
        <begin position="300"/>
        <end position="318"/>
    </location>
</feature>
<evidence type="ECO:0000313" key="12">
    <source>
        <dbReference type="Proteomes" id="UP000606991"/>
    </source>
</evidence>
<evidence type="ECO:0000256" key="1">
    <source>
        <dbReference type="ARBA" id="ARBA00004477"/>
    </source>
</evidence>
<accession>A0A934JR46</accession>
<keyword evidence="4" id="KW-0328">Glycosyltransferase</keyword>
<feature type="transmembrane region" description="Helical" evidence="10">
    <location>
        <begin position="152"/>
        <end position="169"/>
    </location>
</feature>
<keyword evidence="5" id="KW-0808">Transferase</keyword>
<dbReference type="PANTHER" id="PTHR12468:SF2">
    <property type="entry name" value="GPI MANNOSYLTRANSFERASE 2"/>
    <property type="match status" value="1"/>
</dbReference>